<keyword evidence="6" id="KW-0106">Calcium</keyword>
<keyword evidence="5 8" id="KW-0378">Hydrolase</keyword>
<protein>
    <recommendedName>
        <fullName evidence="8">Carboxylic ester hydrolase</fullName>
        <ecNumber evidence="8">3.1.1.-</ecNumber>
    </recommendedName>
</protein>
<dbReference type="STRING" id="436010.A0A166MFV4"/>
<sequence>MGPMFPTTSGLEFCNVTLSMSHDNLDDNILMSFWLPATEGFNNRWLTLGGGGWSVSGSSSQPAGVAYGAAAGITDGGFGGFSSSLTANLLSPVNGTIAWSRLESFAYQAIHEMTVTGKELTAAFYNLTDDALKSYYMGCSEGGREGHMSTQRFPLDFDGVIGAAPAMYFPIMQLAQGWPNIAMAQQNHWPSPCALRAIQEDFISACDSLDGITDGVVSRTELCTYDASDSVGHTWSNCTSSGAPGAPASGSGAPTSGTISQADADVVKAIYKGAFDSNGNQIFWTYRPVTTLSVEAGVQWNNATQSYGPGDNNFFGTYYQNLVLKNTVAQTVPYGNITVDDVYQLMQDGLQDYGSWTETTWPDLTDFQARGGKLIHWHGEADTNLFPEASAHFHEKVRQHMFPNASGYDEIHDFYRFFLVPGAAHCSVNSYQPDGPFPQYALQQLISWVEDNIAPAYLNGSKEDGSSSQDKICLWPARPSWDENGAFSCVDDGNTAEEFIHPLNGWKV</sequence>
<evidence type="ECO:0000256" key="1">
    <source>
        <dbReference type="ARBA" id="ARBA00006249"/>
    </source>
</evidence>
<dbReference type="Pfam" id="PF07519">
    <property type="entry name" value="Tannase"/>
    <property type="match status" value="1"/>
</dbReference>
<keyword evidence="3" id="KW-0479">Metal-binding</keyword>
<keyword evidence="4" id="KW-0732">Signal</keyword>
<evidence type="ECO:0000256" key="8">
    <source>
        <dbReference type="RuleBase" id="RU361238"/>
    </source>
</evidence>
<dbReference type="SUPFAM" id="SSF53474">
    <property type="entry name" value="alpha/beta-Hydrolases"/>
    <property type="match status" value="1"/>
</dbReference>
<evidence type="ECO:0000313" key="10">
    <source>
        <dbReference type="Proteomes" id="UP000076532"/>
    </source>
</evidence>
<evidence type="ECO:0000256" key="3">
    <source>
        <dbReference type="ARBA" id="ARBA00022723"/>
    </source>
</evidence>
<feature type="non-terminal residue" evidence="9">
    <location>
        <position position="508"/>
    </location>
</feature>
<organism evidence="9 10">
    <name type="scientific">Athelia psychrophila</name>
    <dbReference type="NCBI Taxonomy" id="1759441"/>
    <lineage>
        <taxon>Eukaryota</taxon>
        <taxon>Fungi</taxon>
        <taxon>Dikarya</taxon>
        <taxon>Basidiomycota</taxon>
        <taxon>Agaricomycotina</taxon>
        <taxon>Agaricomycetes</taxon>
        <taxon>Agaricomycetidae</taxon>
        <taxon>Atheliales</taxon>
        <taxon>Atheliaceae</taxon>
        <taxon>Athelia</taxon>
    </lineage>
</organism>
<dbReference type="GO" id="GO:0030600">
    <property type="term" value="F:feruloyl esterase activity"/>
    <property type="evidence" value="ECO:0007669"/>
    <property type="project" value="UniProtKB-ARBA"/>
</dbReference>
<dbReference type="GO" id="GO:0046872">
    <property type="term" value="F:metal ion binding"/>
    <property type="evidence" value="ECO:0007669"/>
    <property type="project" value="UniProtKB-KW"/>
</dbReference>
<evidence type="ECO:0000313" key="9">
    <source>
        <dbReference type="EMBL" id="KZP23964.1"/>
    </source>
</evidence>
<evidence type="ECO:0000256" key="5">
    <source>
        <dbReference type="ARBA" id="ARBA00022801"/>
    </source>
</evidence>
<reference evidence="9 10" key="1">
    <citation type="journal article" date="2016" name="Mol. Biol. Evol.">
        <title>Comparative Genomics of Early-Diverging Mushroom-Forming Fungi Provides Insights into the Origins of Lignocellulose Decay Capabilities.</title>
        <authorList>
            <person name="Nagy L.G."/>
            <person name="Riley R."/>
            <person name="Tritt A."/>
            <person name="Adam C."/>
            <person name="Daum C."/>
            <person name="Floudas D."/>
            <person name="Sun H."/>
            <person name="Yadav J.S."/>
            <person name="Pangilinan J."/>
            <person name="Larsson K.H."/>
            <person name="Matsuura K."/>
            <person name="Barry K."/>
            <person name="Labutti K."/>
            <person name="Kuo R."/>
            <person name="Ohm R.A."/>
            <person name="Bhattacharya S.S."/>
            <person name="Shirouzu T."/>
            <person name="Yoshinaga Y."/>
            <person name="Martin F.M."/>
            <person name="Grigoriev I.V."/>
            <person name="Hibbett D.S."/>
        </authorList>
    </citation>
    <scope>NUCLEOTIDE SEQUENCE [LARGE SCALE GENOMIC DNA]</scope>
    <source>
        <strain evidence="9 10">CBS 109695</strain>
    </source>
</reference>
<comment type="similarity">
    <text evidence="1 8">Belongs to the tannase family.</text>
</comment>
<evidence type="ECO:0000256" key="2">
    <source>
        <dbReference type="ARBA" id="ARBA00022487"/>
    </source>
</evidence>
<name>A0A166MFV4_9AGAM</name>
<dbReference type="AlphaFoldDB" id="A0A166MFV4"/>
<evidence type="ECO:0000256" key="7">
    <source>
        <dbReference type="ARBA" id="ARBA00023157"/>
    </source>
</evidence>
<accession>A0A166MFV4</accession>
<dbReference type="EMBL" id="KV417529">
    <property type="protein sequence ID" value="KZP23964.1"/>
    <property type="molecule type" value="Genomic_DNA"/>
</dbReference>
<dbReference type="InterPro" id="IPR011118">
    <property type="entry name" value="Tannase/feruloyl_esterase"/>
</dbReference>
<proteinExistence type="inferred from homology"/>
<dbReference type="PANTHER" id="PTHR33938">
    <property type="entry name" value="FERULOYL ESTERASE B-RELATED"/>
    <property type="match status" value="1"/>
</dbReference>
<keyword evidence="10" id="KW-1185">Reference proteome</keyword>
<dbReference type="OrthoDB" id="3039123at2759"/>
<dbReference type="InterPro" id="IPR029058">
    <property type="entry name" value="AB_hydrolase_fold"/>
</dbReference>
<keyword evidence="2" id="KW-0719">Serine esterase</keyword>
<evidence type="ECO:0000256" key="6">
    <source>
        <dbReference type="ARBA" id="ARBA00022837"/>
    </source>
</evidence>
<evidence type="ECO:0000256" key="4">
    <source>
        <dbReference type="ARBA" id="ARBA00022729"/>
    </source>
</evidence>
<dbReference type="PANTHER" id="PTHR33938:SF16">
    <property type="entry name" value="CARBOXYLIC ESTER HYDROLASE"/>
    <property type="match status" value="1"/>
</dbReference>
<keyword evidence="7" id="KW-1015">Disulfide bond</keyword>
<gene>
    <name evidence="9" type="ORF">FIBSPDRAFT_785235</name>
</gene>
<dbReference type="EC" id="3.1.1.-" evidence="8"/>
<dbReference type="Proteomes" id="UP000076532">
    <property type="component" value="Unassembled WGS sequence"/>
</dbReference>